<dbReference type="OrthoDB" id="10560369at2759"/>
<keyword evidence="1" id="KW-0812">Transmembrane</keyword>
<evidence type="ECO:0000256" key="1">
    <source>
        <dbReference type="SAM" id="Phobius"/>
    </source>
</evidence>
<feature type="domain" description="Large ribosomal subunit protein bL9 C-terminal" evidence="2">
    <location>
        <begin position="44"/>
        <end position="123"/>
    </location>
</feature>
<comment type="caution">
    <text evidence="3">The sequence shown here is derived from an EMBL/GenBank/DDBJ whole genome shotgun (WGS) entry which is preliminary data.</text>
</comment>
<dbReference type="Proteomes" id="UP000789396">
    <property type="component" value="Unassembled WGS sequence"/>
</dbReference>
<organism evidence="3 4">
    <name type="scientific">Racocetra fulgida</name>
    <dbReference type="NCBI Taxonomy" id="60492"/>
    <lineage>
        <taxon>Eukaryota</taxon>
        <taxon>Fungi</taxon>
        <taxon>Fungi incertae sedis</taxon>
        <taxon>Mucoromycota</taxon>
        <taxon>Glomeromycotina</taxon>
        <taxon>Glomeromycetes</taxon>
        <taxon>Diversisporales</taxon>
        <taxon>Gigasporaceae</taxon>
        <taxon>Racocetra</taxon>
    </lineage>
</organism>
<keyword evidence="4" id="KW-1185">Reference proteome</keyword>
<reference evidence="3" key="1">
    <citation type="submission" date="2021-06" db="EMBL/GenBank/DDBJ databases">
        <authorList>
            <person name="Kallberg Y."/>
            <person name="Tangrot J."/>
            <person name="Rosling A."/>
        </authorList>
    </citation>
    <scope>NUCLEOTIDE SEQUENCE</scope>
    <source>
        <strain evidence="3">IN212</strain>
    </source>
</reference>
<dbReference type="InterPro" id="IPR020069">
    <property type="entry name" value="Ribosomal_bL9_C"/>
</dbReference>
<protein>
    <submittedName>
        <fullName evidence="3">10007_t:CDS:1</fullName>
    </submittedName>
</protein>
<dbReference type="SUPFAM" id="SSF55653">
    <property type="entry name" value="Ribosomal protein L9 C-domain"/>
    <property type="match status" value="1"/>
</dbReference>
<evidence type="ECO:0000313" key="4">
    <source>
        <dbReference type="Proteomes" id="UP000789396"/>
    </source>
</evidence>
<sequence length="453" mass="51566">DGKARPINWWLWGTLLYLILVVSAVFSYEGHIEKQKAKNLFLTAQAQELAKKISNFSLSFTLNKDEKDKAFGSVSSKEILDRLVEAGFNLRKSQLLNFHPLHSIGENYVVIKIRDNITTQLKVILSDWKSELKFFPNSKPEKVKEIQRKSDDLIKVLKELRTEEHIDTCQNISSTRASPYELVCDDCGKIIEIILSFKTIQKYTCSCKVEKYIKENSIVGVTIQNSTHLILRYDTGKENRVEVNSEQLEMVRDYYKDKYQKEVIAKQEEEQKEINRLRDENIFGLTTKHKIETLKRFGLLTIAGALIKLLGKAFDEKFIANFCYVIPLAFGVSPQTYTLNCVYSEEEVLNRDDDLRGNKHIKHIVSCGNLSCDYYKRLFNNRGLDASVGGPAVLAATTTALMFASEIAAPFTFGLSFVAISVLSFGSLAAGDYVSDNMIKKTIEEIENELKEK</sequence>
<dbReference type="EMBL" id="CAJVPZ010011082">
    <property type="protein sequence ID" value="CAG8626533.1"/>
    <property type="molecule type" value="Genomic_DNA"/>
</dbReference>
<keyword evidence="1" id="KW-1133">Transmembrane helix</keyword>
<name>A0A9N9D8E7_9GLOM</name>
<dbReference type="Pfam" id="PF03948">
    <property type="entry name" value="Ribosomal_L9_C"/>
    <property type="match status" value="1"/>
</dbReference>
<proteinExistence type="predicted"/>
<feature type="transmembrane region" description="Helical" evidence="1">
    <location>
        <begin position="6"/>
        <end position="28"/>
    </location>
</feature>
<dbReference type="InterPro" id="IPR036791">
    <property type="entry name" value="Ribosomal_bL9_C_sf"/>
</dbReference>
<feature type="transmembrane region" description="Helical" evidence="1">
    <location>
        <begin position="386"/>
        <end position="405"/>
    </location>
</feature>
<feature type="transmembrane region" description="Helical" evidence="1">
    <location>
        <begin position="411"/>
        <end position="431"/>
    </location>
</feature>
<gene>
    <name evidence="3" type="ORF">RFULGI_LOCUS7558</name>
</gene>
<feature type="non-terminal residue" evidence="3">
    <location>
        <position position="453"/>
    </location>
</feature>
<evidence type="ECO:0000259" key="2">
    <source>
        <dbReference type="Pfam" id="PF03948"/>
    </source>
</evidence>
<dbReference type="AlphaFoldDB" id="A0A9N9D8E7"/>
<keyword evidence="1" id="KW-0472">Membrane</keyword>
<evidence type="ECO:0000313" key="3">
    <source>
        <dbReference type="EMBL" id="CAG8626533.1"/>
    </source>
</evidence>
<accession>A0A9N9D8E7</accession>
<dbReference type="Gene3D" id="3.10.430.100">
    <property type="entry name" value="Ribosomal protein L9, C-terminal domain"/>
    <property type="match status" value="1"/>
</dbReference>